<dbReference type="PANTHER" id="PTHR38926:SF2">
    <property type="entry name" value="F-BOX_LRR-REPEAT PROTEIN 21-RELATED"/>
    <property type="match status" value="1"/>
</dbReference>
<sequence>MWRTIDMSNNTGHDFPDDTLETMCRHAIDRSRGNLVDINVEYLGTKELLKHITDNSSSGISGLPQYVRVIGRSCPLLKSFRLKRMWYDIFDHYKWHDENATAIAETMPGLSHLQLWGNELTNVRWPKEDSGFLSSSRMA</sequence>
<dbReference type="AlphaFoldDB" id="A0AAW1XJX0"/>
<dbReference type="EMBL" id="JBEDUW010000003">
    <property type="protein sequence ID" value="KAK9936874.1"/>
    <property type="molecule type" value="Genomic_DNA"/>
</dbReference>
<organism evidence="1 2">
    <name type="scientific">Rubus argutus</name>
    <name type="common">Southern blackberry</name>
    <dbReference type="NCBI Taxonomy" id="59490"/>
    <lineage>
        <taxon>Eukaryota</taxon>
        <taxon>Viridiplantae</taxon>
        <taxon>Streptophyta</taxon>
        <taxon>Embryophyta</taxon>
        <taxon>Tracheophyta</taxon>
        <taxon>Spermatophyta</taxon>
        <taxon>Magnoliopsida</taxon>
        <taxon>eudicotyledons</taxon>
        <taxon>Gunneridae</taxon>
        <taxon>Pentapetalae</taxon>
        <taxon>rosids</taxon>
        <taxon>fabids</taxon>
        <taxon>Rosales</taxon>
        <taxon>Rosaceae</taxon>
        <taxon>Rosoideae</taxon>
        <taxon>Rosoideae incertae sedis</taxon>
        <taxon>Rubus</taxon>
    </lineage>
</organism>
<keyword evidence="2" id="KW-1185">Reference proteome</keyword>
<dbReference type="Proteomes" id="UP001457282">
    <property type="component" value="Unassembled WGS sequence"/>
</dbReference>
<gene>
    <name evidence="1" type="ORF">M0R45_013696</name>
</gene>
<name>A0AAW1XJX0_RUBAR</name>
<proteinExistence type="predicted"/>
<accession>A0AAW1XJX0</accession>
<evidence type="ECO:0000313" key="2">
    <source>
        <dbReference type="Proteomes" id="UP001457282"/>
    </source>
</evidence>
<reference evidence="1 2" key="1">
    <citation type="journal article" date="2023" name="G3 (Bethesda)">
        <title>A chromosome-length genome assembly and annotation of blackberry (Rubus argutus, cv. 'Hillquist').</title>
        <authorList>
            <person name="Bruna T."/>
            <person name="Aryal R."/>
            <person name="Dudchenko O."/>
            <person name="Sargent D.J."/>
            <person name="Mead D."/>
            <person name="Buti M."/>
            <person name="Cavallini A."/>
            <person name="Hytonen T."/>
            <person name="Andres J."/>
            <person name="Pham M."/>
            <person name="Weisz D."/>
            <person name="Mascagni F."/>
            <person name="Usai G."/>
            <person name="Natali L."/>
            <person name="Bassil N."/>
            <person name="Fernandez G.E."/>
            <person name="Lomsadze A."/>
            <person name="Armour M."/>
            <person name="Olukolu B."/>
            <person name="Poorten T."/>
            <person name="Britton C."/>
            <person name="Davik J."/>
            <person name="Ashrafi H."/>
            <person name="Aiden E.L."/>
            <person name="Borodovsky M."/>
            <person name="Worthington M."/>
        </authorList>
    </citation>
    <scope>NUCLEOTIDE SEQUENCE [LARGE SCALE GENOMIC DNA]</scope>
    <source>
        <strain evidence="1">PI 553951</strain>
    </source>
</reference>
<protein>
    <submittedName>
        <fullName evidence="1">Uncharacterized protein</fullName>
    </submittedName>
</protein>
<comment type="caution">
    <text evidence="1">The sequence shown here is derived from an EMBL/GenBank/DDBJ whole genome shotgun (WGS) entry which is preliminary data.</text>
</comment>
<evidence type="ECO:0000313" key="1">
    <source>
        <dbReference type="EMBL" id="KAK9936874.1"/>
    </source>
</evidence>
<dbReference type="PANTHER" id="PTHR38926">
    <property type="entry name" value="F-BOX DOMAIN CONTAINING PROTEIN, EXPRESSED"/>
    <property type="match status" value="1"/>
</dbReference>